<evidence type="ECO:0000313" key="6">
    <source>
        <dbReference type="EMBL" id="ARP94192.1"/>
    </source>
</evidence>
<feature type="compositionally biased region" description="Basic and acidic residues" evidence="3">
    <location>
        <begin position="100"/>
        <end position="116"/>
    </location>
</feature>
<feature type="domain" description="Poly-beta-hydroxybutyrate polymerase N-terminal" evidence="5">
    <location>
        <begin position="46"/>
        <end position="85"/>
    </location>
</feature>
<proteinExistence type="predicted"/>
<dbReference type="OrthoDB" id="7208816at2"/>
<dbReference type="KEGG" id="bgm:CAL15_07235"/>
<dbReference type="SUPFAM" id="SSF53474">
    <property type="entry name" value="alpha/beta-Hydrolases"/>
    <property type="match status" value="1"/>
</dbReference>
<dbReference type="Gene3D" id="3.40.50.1820">
    <property type="entry name" value="alpha/beta hydrolase"/>
    <property type="match status" value="1"/>
</dbReference>
<evidence type="ECO:0000259" key="5">
    <source>
        <dbReference type="Pfam" id="PF12551"/>
    </source>
</evidence>
<dbReference type="STRING" id="463040.CAL15_07235"/>
<dbReference type="InterPro" id="IPR029058">
    <property type="entry name" value="AB_hydrolase_fold"/>
</dbReference>
<keyword evidence="1" id="KW-0808">Transferase</keyword>
<dbReference type="InterPro" id="IPR022211">
    <property type="entry name" value="PHBC_N"/>
</dbReference>
<reference evidence="6 7" key="1">
    <citation type="submission" date="2017-05" db="EMBL/GenBank/DDBJ databases">
        <title>Complete and WGS of Bordetella genogroups.</title>
        <authorList>
            <person name="Spilker T."/>
            <person name="LiPuma J."/>
        </authorList>
    </citation>
    <scope>NUCLEOTIDE SEQUENCE [LARGE SCALE GENOMIC DNA]</scope>
    <source>
        <strain evidence="6 7">AU7206</strain>
    </source>
</reference>
<protein>
    <recommendedName>
        <fullName evidence="8">Poly-beta-hydroxybutyrate polymerase</fullName>
    </recommendedName>
</protein>
<dbReference type="InterPro" id="IPR010941">
    <property type="entry name" value="PhaC_N"/>
</dbReference>
<keyword evidence="2" id="KW-0012">Acyltransferase</keyword>
<feature type="region of interest" description="Disordered" evidence="3">
    <location>
        <begin position="97"/>
        <end position="116"/>
    </location>
</feature>
<evidence type="ECO:0000259" key="4">
    <source>
        <dbReference type="Pfam" id="PF07167"/>
    </source>
</evidence>
<organism evidence="6 7">
    <name type="scientific">Bordetella genomosp. 13</name>
    <dbReference type="NCBI Taxonomy" id="463040"/>
    <lineage>
        <taxon>Bacteria</taxon>
        <taxon>Pseudomonadati</taxon>
        <taxon>Pseudomonadota</taxon>
        <taxon>Betaproteobacteria</taxon>
        <taxon>Burkholderiales</taxon>
        <taxon>Alcaligenaceae</taxon>
        <taxon>Bordetella</taxon>
    </lineage>
</organism>
<gene>
    <name evidence="6" type="ORF">CAL15_07235</name>
</gene>
<dbReference type="Pfam" id="PF12551">
    <property type="entry name" value="PHBC_N"/>
    <property type="match status" value="1"/>
</dbReference>
<dbReference type="PANTHER" id="PTHR36837:SF5">
    <property type="entry name" value="POLY-3-HYDROXYBUTYRATE SYNTHASE"/>
    <property type="match status" value="1"/>
</dbReference>
<dbReference type="Pfam" id="PF07167">
    <property type="entry name" value="PhaC_N"/>
    <property type="match status" value="1"/>
</dbReference>
<feature type="region of interest" description="Disordered" evidence="3">
    <location>
        <begin position="1"/>
        <end position="46"/>
    </location>
</feature>
<evidence type="ECO:0000313" key="7">
    <source>
        <dbReference type="Proteomes" id="UP000194161"/>
    </source>
</evidence>
<accession>A0A1W6ZAB8</accession>
<evidence type="ECO:0000256" key="2">
    <source>
        <dbReference type="ARBA" id="ARBA00023315"/>
    </source>
</evidence>
<evidence type="ECO:0008006" key="8">
    <source>
        <dbReference type="Google" id="ProtNLM"/>
    </source>
</evidence>
<dbReference type="AlphaFoldDB" id="A0A1W6ZAB8"/>
<keyword evidence="7" id="KW-1185">Reference proteome</keyword>
<feature type="compositionally biased region" description="Low complexity" evidence="3">
    <location>
        <begin position="1"/>
        <end position="19"/>
    </location>
</feature>
<dbReference type="InterPro" id="IPR051321">
    <property type="entry name" value="PHA/PHB_synthase"/>
</dbReference>
<dbReference type="EMBL" id="CP021111">
    <property type="protein sequence ID" value="ARP94192.1"/>
    <property type="molecule type" value="Genomic_DNA"/>
</dbReference>
<dbReference type="Proteomes" id="UP000194161">
    <property type="component" value="Chromosome"/>
</dbReference>
<evidence type="ECO:0000256" key="3">
    <source>
        <dbReference type="SAM" id="MobiDB-lite"/>
    </source>
</evidence>
<dbReference type="GO" id="GO:0016746">
    <property type="term" value="F:acyltransferase activity"/>
    <property type="evidence" value="ECO:0007669"/>
    <property type="project" value="UniProtKB-KW"/>
</dbReference>
<evidence type="ECO:0000256" key="1">
    <source>
        <dbReference type="ARBA" id="ARBA00022679"/>
    </source>
</evidence>
<dbReference type="PANTHER" id="PTHR36837">
    <property type="entry name" value="POLY(3-HYDROXYALKANOATE) POLYMERASE SUBUNIT PHAC"/>
    <property type="match status" value="1"/>
</dbReference>
<feature type="domain" description="Poly-beta-hydroxybutyrate polymerase N-terminal" evidence="4">
    <location>
        <begin position="113"/>
        <end position="285"/>
    </location>
</feature>
<dbReference type="RefSeq" id="WP_086077959.1">
    <property type="nucleotide sequence ID" value="NZ_CP021111.1"/>
</dbReference>
<name>A0A1W6ZAB8_9BORD</name>
<dbReference type="GO" id="GO:0042619">
    <property type="term" value="P:poly-hydroxybutyrate biosynthetic process"/>
    <property type="evidence" value="ECO:0007669"/>
    <property type="project" value="InterPro"/>
</dbReference>
<sequence>MDNPQALPAASGPEGAAAPAPSPGPATAVLAEPAPCEPSRPDPPWRDADRLVQAAIARATAGVSPIGLYQDCLDWAMHLAMSPGKQAAIVQTALSGAADGEEHQPGHGAPREDPRFTHRGWAQWPYRDYVRMFHRLEACWNAATSGVAGADPRRQRVVRFMGRQILDTLSPSNVWCANPEVLETLAQTRGFSLLLGMLRMQADAGDLCTGSAPGASPRKRRGFRVGRNLAVTPGAVVYSNRVMELMRYAPQTHRTWPEPVLLVPSWLLKYYILDLSPHDSMVRYLVENGHTVYMISWKNPRAEARDWGLQTYLDEGLVAALEHIRHEVGGKRVHAAGYCLGGTLLAVAAAAMGRRHTHRPWLKSITLLAAQTDFAEPGELGLFISPSGVSCLDALMWQQGFLDGRQLAGVFQLLNSRDLIWSRLVHDYLLGRQLQPTDLMAWNADTTRLPYRLHSEMLHHMYLHNDFAEGRLCVEGDPVTLTDVHVPILAVATERDHISPWRSVHKLHLLTHRELTFVLCSGGHNVGIVSPPGHANRHFRWKVRRHGESYLTPDEWIGRAALQEGSWWPYWQSWLALHSSAKAAAPRYPPARTLGKAPGTYVLEH</sequence>